<protein>
    <submittedName>
        <fullName evidence="1">Uncharacterized protein</fullName>
    </submittedName>
</protein>
<organism evidence="1">
    <name type="scientific">Rhipicephalus zambeziensis</name>
    <dbReference type="NCBI Taxonomy" id="60191"/>
    <lineage>
        <taxon>Eukaryota</taxon>
        <taxon>Metazoa</taxon>
        <taxon>Ecdysozoa</taxon>
        <taxon>Arthropoda</taxon>
        <taxon>Chelicerata</taxon>
        <taxon>Arachnida</taxon>
        <taxon>Acari</taxon>
        <taxon>Parasitiformes</taxon>
        <taxon>Ixodida</taxon>
        <taxon>Ixodoidea</taxon>
        <taxon>Ixodidae</taxon>
        <taxon>Rhipicephalinae</taxon>
        <taxon>Rhipicephalus</taxon>
        <taxon>Rhipicephalus</taxon>
    </lineage>
</organism>
<proteinExistence type="predicted"/>
<name>A0A224Y9S8_9ACAR</name>
<dbReference type="EMBL" id="GFPF01003270">
    <property type="protein sequence ID" value="MAA14416.1"/>
    <property type="molecule type" value="Transcribed_RNA"/>
</dbReference>
<sequence length="100" mass="11181">MQHRSFIGNNMFQCANVTACKSLVTQHLISNLTHFPKTRNKKTTVGTIMERNYVDIQGQMGGNTAGFDPWGEGGGGICHKCDQKFEVCLFKVYSSIMLYV</sequence>
<evidence type="ECO:0000313" key="1">
    <source>
        <dbReference type="EMBL" id="MAA14416.1"/>
    </source>
</evidence>
<accession>A0A224Y9S8</accession>
<reference evidence="1" key="1">
    <citation type="journal article" date="2017" name="Parasit. Vectors">
        <title>Sialotranscriptomics of Rhipicephalus zambeziensis reveals intricate expression profiles of secretory proteins and suggests tight temporal transcriptional regulation during blood-feeding.</title>
        <authorList>
            <person name="de Castro M.H."/>
            <person name="de Klerk D."/>
            <person name="Pienaar R."/>
            <person name="Rees D.J.G."/>
            <person name="Mans B.J."/>
        </authorList>
    </citation>
    <scope>NUCLEOTIDE SEQUENCE</scope>
    <source>
        <tissue evidence="1">Salivary glands</tissue>
    </source>
</reference>
<dbReference type="AlphaFoldDB" id="A0A224Y9S8"/>